<gene>
    <name evidence="2" type="ORF">HNQ59_002410</name>
</gene>
<dbReference type="PANTHER" id="PTHR35399">
    <property type="entry name" value="SLR8030 PROTEIN"/>
    <property type="match status" value="1"/>
</dbReference>
<dbReference type="RefSeq" id="WP_184039415.1">
    <property type="nucleotide sequence ID" value="NZ_JACHHY010000014.1"/>
</dbReference>
<dbReference type="PROSITE" id="PS51318">
    <property type="entry name" value="TAT"/>
    <property type="match status" value="1"/>
</dbReference>
<sequence>MSKYDIEDEGLSNPSGNPLFETILNARLNRRQLLQGGLGSLAMSFVGSMGLTSMAQAGSLTAPDVKPGFKAVPVSFADSVTVAEGYSAHVFVRWGDSIGDTLGNAPFYANAGNTAEDQLIQFGMHHDGMSYFPLPWGSSNSSSALIAVNHEYIDRGLLHPAEPRFSHTPAQVQKEINAHGVTVYEVSQAPNRQWSVKRPSKYARRITADTPCRIGGPAKGHELMRTQFDPKGEEILGTLNNCANGMTPWGTYLTCEENFNGYFTNYSDEITPDQKRYGISMKGAGYEWAKAGGIHARFDCGLHPNEPNRFGWVVEIDPFDATATPVKRTALGRIKHENAAVTLATDNRVVVYMGDDERFEYIYKFVSEGKFDRSDRKKNMDLLDKGTLYVAQFKEDGTGKWLPLTTHNPKLAAFKDQAEILIKARSAADVVGATKMDRPEWIAIHPTTKQVYCTLTNNSKREQADAANPRAKNTHGHIIRWEETDPAADSFRWDIFVMAGDPTSTIGSNQGNLQGDIYSAPDGLAFDSRGLLWIQTDMSTSAMYHPQHATKQTEFKNFGNNQLLAVSPADGVAKRFLTGPVGCELTGLAFTPDGKTLFVNIQHPGEPLDDKTEFNDPKQPSRYSTWPDGGRPRSATLVISKDDGGVIGT</sequence>
<feature type="compositionally biased region" description="Basic and acidic residues" evidence="1">
    <location>
        <begin position="606"/>
        <end position="616"/>
    </location>
</feature>
<comment type="caution">
    <text evidence="2">The sequence shown here is derived from an EMBL/GenBank/DDBJ whole genome shotgun (WGS) entry which is preliminary data.</text>
</comment>
<dbReference type="AlphaFoldDB" id="A0A840MQQ8"/>
<keyword evidence="3" id="KW-1185">Reference proteome</keyword>
<dbReference type="Pfam" id="PF05787">
    <property type="entry name" value="PhoX"/>
    <property type="match status" value="1"/>
</dbReference>
<dbReference type="SUPFAM" id="SSF63829">
    <property type="entry name" value="Calcium-dependent phosphotriesterase"/>
    <property type="match status" value="1"/>
</dbReference>
<dbReference type="PANTHER" id="PTHR35399:SF2">
    <property type="entry name" value="DUF839 DOMAIN-CONTAINING PROTEIN"/>
    <property type="match status" value="1"/>
</dbReference>
<dbReference type="Proteomes" id="UP000575898">
    <property type="component" value="Unassembled WGS sequence"/>
</dbReference>
<name>A0A840MQQ8_9PROT</name>
<evidence type="ECO:0000313" key="2">
    <source>
        <dbReference type="EMBL" id="MBB5019112.1"/>
    </source>
</evidence>
<protein>
    <recommendedName>
        <fullName evidence="4">PhoX family phosphatase</fullName>
    </recommendedName>
</protein>
<reference evidence="2 3" key="1">
    <citation type="submission" date="2020-08" db="EMBL/GenBank/DDBJ databases">
        <title>Genomic Encyclopedia of Type Strains, Phase IV (KMG-IV): sequencing the most valuable type-strain genomes for metagenomic binning, comparative biology and taxonomic classification.</title>
        <authorList>
            <person name="Goeker M."/>
        </authorList>
    </citation>
    <scope>NUCLEOTIDE SEQUENCE [LARGE SCALE GENOMIC DNA]</scope>
    <source>
        <strain evidence="2 3">DSM 27165</strain>
    </source>
</reference>
<proteinExistence type="predicted"/>
<evidence type="ECO:0008006" key="4">
    <source>
        <dbReference type="Google" id="ProtNLM"/>
    </source>
</evidence>
<evidence type="ECO:0000256" key="1">
    <source>
        <dbReference type="SAM" id="MobiDB-lite"/>
    </source>
</evidence>
<evidence type="ECO:0000313" key="3">
    <source>
        <dbReference type="Proteomes" id="UP000575898"/>
    </source>
</evidence>
<feature type="region of interest" description="Disordered" evidence="1">
    <location>
        <begin position="606"/>
        <end position="633"/>
    </location>
</feature>
<dbReference type="InterPro" id="IPR008557">
    <property type="entry name" value="PhoX"/>
</dbReference>
<accession>A0A840MQQ8</accession>
<dbReference type="InterPro" id="IPR006311">
    <property type="entry name" value="TAT_signal"/>
</dbReference>
<dbReference type="EMBL" id="JACHHY010000014">
    <property type="protein sequence ID" value="MBB5019112.1"/>
    <property type="molecule type" value="Genomic_DNA"/>
</dbReference>
<organism evidence="2 3">
    <name type="scientific">Chitinivorax tropicus</name>
    <dbReference type="NCBI Taxonomy" id="714531"/>
    <lineage>
        <taxon>Bacteria</taxon>
        <taxon>Pseudomonadati</taxon>
        <taxon>Pseudomonadota</taxon>
        <taxon>Betaproteobacteria</taxon>
        <taxon>Chitinivorax</taxon>
    </lineage>
</organism>